<comment type="caution">
    <text evidence="1">The sequence shown here is derived from an EMBL/GenBank/DDBJ whole genome shotgun (WGS) entry which is preliminary data.</text>
</comment>
<dbReference type="Proteomes" id="UP000831701">
    <property type="component" value="Chromosome 20"/>
</dbReference>
<accession>A0ACB8VLX8</accession>
<evidence type="ECO:0000313" key="1">
    <source>
        <dbReference type="EMBL" id="KAI3356612.1"/>
    </source>
</evidence>
<sequence length="1056" mass="117498">MASIQEPEIQFAQRLASNEKHIRTKAVKKLRKYITVRSQKETGGFTGDELLKLWKGLFYCLWMQDKPLLQEELSNQISALIHSFHNIDGQFLYFESFLQTFKREWTGIDRLRMDKFFQLVRLMFRQTFELLKRTSWEKSVVARFLELLTAQLLQSGSGAPTGLQFHILDLYMTELAAVASAELTADQNLVFIEPFCKTAAKTKERTLFRAICNSIFSTIIDQAPFAIEDLMKEVKAAETSDSGQASEEDDEDQLKEKTKSKPVRKKERGKQINGNKSHTKRGDDGQSDDSDDELLHQEDSDTEVPCDDDIGPVLQFDYAALADKLFELASRSNTPSQNRQRLYKIIKLLCDLNEGIFPQDEYPEDVSTDEDDDMFGSRIRMKRGGGDIVQDEDGLPAAKKSKRKKKASILDKKIKDLGTDNNILADCTVNNENQKKKSKKKKKKTQDASTDGEKNAKNSEEEQIVSSIQEAERGPQYLQAEYLEKETQMQSSISSVIVTEAATSDSQSETLLLSEVKKQSSTVREENSQPIPSTTDNKDQSETLSKKKKKRKTSELRPEVTEEVGEHQTPVRTEPEMSTEALALVPGKTKKKKGLKGKIQTDGNVAESQVSEEAEITLENGEVSAEKNKPTLETDSTTPAKKKKKGMKAKRNDEAVEGASQINDVSTEADIPSIPVMDTVEDGLTISFKQITSSAPIKKRRKKNNVKANEVQGVEADAQLKAERKCIEAEITSVGEEASHDTITVPLRKKTKGKQYNTRFETLPAADKSTVTLLMTKRKKDQKESKTVEEAEVAGETPQVANAEKVLFDTTMTTPTKKQKKNQKLAAVELDEIKAPTQLQVVDDIVAELPLNKTKVLSSSGKPAKKKKISVVFEFEADELEAAAQEAASISGLAEEETVAKKTKRGNDVGDPSTTLRTQKSQKKAKNSSTSDFITFQSNAAVPTPIFCKTKGRPGTVLSSKKKSQTPKSESKKVTFGLKNNKTAEFRKTDRSLLVSPAGSSRVAFDPKQKPKFGVLKSLPTPRSASLTTTPSSYRKTSLSTPKSTPKQRPSAADFF</sequence>
<keyword evidence="2" id="KW-1185">Reference proteome</keyword>
<name>A0ACB8VLX8_9TELE</name>
<dbReference type="EMBL" id="CM041550">
    <property type="protein sequence ID" value="KAI3356612.1"/>
    <property type="molecule type" value="Genomic_DNA"/>
</dbReference>
<protein>
    <submittedName>
        <fullName evidence="1">Uncharacterized protein</fullName>
    </submittedName>
</protein>
<reference evidence="1" key="1">
    <citation type="submission" date="2022-04" db="EMBL/GenBank/DDBJ databases">
        <title>Jade perch genome.</title>
        <authorList>
            <person name="Chao B."/>
        </authorList>
    </citation>
    <scope>NUCLEOTIDE SEQUENCE</scope>
    <source>
        <strain evidence="1">CB-2022</strain>
    </source>
</reference>
<gene>
    <name evidence="1" type="ORF">L3Q82_017817</name>
</gene>
<proteinExistence type="predicted"/>
<evidence type="ECO:0000313" key="2">
    <source>
        <dbReference type="Proteomes" id="UP000831701"/>
    </source>
</evidence>
<organism evidence="1 2">
    <name type="scientific">Scortum barcoo</name>
    <name type="common">barcoo grunter</name>
    <dbReference type="NCBI Taxonomy" id="214431"/>
    <lineage>
        <taxon>Eukaryota</taxon>
        <taxon>Metazoa</taxon>
        <taxon>Chordata</taxon>
        <taxon>Craniata</taxon>
        <taxon>Vertebrata</taxon>
        <taxon>Euteleostomi</taxon>
        <taxon>Actinopterygii</taxon>
        <taxon>Neopterygii</taxon>
        <taxon>Teleostei</taxon>
        <taxon>Neoteleostei</taxon>
        <taxon>Acanthomorphata</taxon>
        <taxon>Eupercaria</taxon>
        <taxon>Centrarchiformes</taxon>
        <taxon>Terapontoidei</taxon>
        <taxon>Terapontidae</taxon>
        <taxon>Scortum</taxon>
    </lineage>
</organism>